<dbReference type="EMBL" id="LGIQ01000005">
    <property type="protein sequence ID" value="KNB73780.1"/>
    <property type="molecule type" value="Genomic_DNA"/>
</dbReference>
<evidence type="ECO:0000256" key="3">
    <source>
        <dbReference type="ARBA" id="ARBA00022989"/>
    </source>
</evidence>
<dbReference type="RefSeq" id="WP_049737789.1">
    <property type="nucleotide sequence ID" value="NZ_BJON01000019.1"/>
</dbReference>
<dbReference type="Proteomes" id="UP000036834">
    <property type="component" value="Unassembled WGS sequence"/>
</dbReference>
<evidence type="ECO:0000313" key="9">
    <source>
        <dbReference type="Proteomes" id="UP000036834"/>
    </source>
</evidence>
<comment type="subcellular location">
    <subcellularLocation>
        <location evidence="1">Membrane</location>
        <topology evidence="1">Multi-pass membrane protein</topology>
    </subcellularLocation>
</comment>
<keyword evidence="3 6" id="KW-1133">Transmembrane helix</keyword>
<keyword evidence="4 6" id="KW-0472">Membrane</keyword>
<dbReference type="Pfam" id="PF05105">
    <property type="entry name" value="Phage_holin_4_1"/>
    <property type="match status" value="1"/>
</dbReference>
<dbReference type="NCBIfam" id="TIGR01593">
    <property type="entry name" value="holin_tox_secr"/>
    <property type="match status" value="1"/>
</dbReference>
<reference evidence="7 10" key="3">
    <citation type="submission" date="2019-06" db="EMBL/GenBank/DDBJ databases">
        <title>Whole genome shotgun sequence of Brevibacillus reuszeri NBRC 15719.</title>
        <authorList>
            <person name="Hosoyama A."/>
            <person name="Uohara A."/>
            <person name="Ohji S."/>
            <person name="Ichikawa N."/>
        </authorList>
    </citation>
    <scope>NUCLEOTIDE SEQUENCE [LARGE SCALE GENOMIC DNA]</scope>
    <source>
        <strain evidence="7 10">NBRC 15719</strain>
    </source>
</reference>
<protein>
    <submittedName>
        <fullName evidence="8">Holin</fullName>
    </submittedName>
</protein>
<evidence type="ECO:0000256" key="1">
    <source>
        <dbReference type="ARBA" id="ARBA00004141"/>
    </source>
</evidence>
<feature type="transmembrane region" description="Helical" evidence="6">
    <location>
        <begin position="20"/>
        <end position="43"/>
    </location>
</feature>
<comment type="similarity">
    <text evidence="5">Belongs to the bacteriophage holin family. Cp-1 holin subfamily.</text>
</comment>
<evidence type="ECO:0000256" key="2">
    <source>
        <dbReference type="ARBA" id="ARBA00022692"/>
    </source>
</evidence>
<evidence type="ECO:0000256" key="5">
    <source>
        <dbReference type="ARBA" id="ARBA00023600"/>
    </source>
</evidence>
<evidence type="ECO:0000313" key="10">
    <source>
        <dbReference type="Proteomes" id="UP000319578"/>
    </source>
</evidence>
<evidence type="ECO:0000313" key="8">
    <source>
        <dbReference type="EMBL" id="KNB73780.1"/>
    </source>
</evidence>
<proteinExistence type="inferred from homology"/>
<dbReference type="InterPro" id="IPR006480">
    <property type="entry name" value="Phage_holin_4_1"/>
</dbReference>
<evidence type="ECO:0000313" key="7">
    <source>
        <dbReference type="EMBL" id="GED71159.1"/>
    </source>
</evidence>
<dbReference type="STRING" id="54915.ADS79_07550"/>
<keyword evidence="10" id="KW-1185">Reference proteome</keyword>
<comment type="caution">
    <text evidence="8">The sequence shown here is derived from an EMBL/GenBank/DDBJ whole genome shotgun (WGS) entry which is preliminary data.</text>
</comment>
<dbReference type="EMBL" id="BJON01000019">
    <property type="protein sequence ID" value="GED71159.1"/>
    <property type="molecule type" value="Genomic_DNA"/>
</dbReference>
<feature type="transmembrane region" description="Helical" evidence="6">
    <location>
        <begin position="55"/>
        <end position="76"/>
    </location>
</feature>
<dbReference type="AlphaFoldDB" id="A0A0K9YZY0"/>
<dbReference type="PATRIC" id="fig|54915.3.peg.6943"/>
<reference evidence="9" key="1">
    <citation type="submission" date="2015-07" db="EMBL/GenBank/DDBJ databases">
        <title>Genome sequencing project for genomic taxonomy and phylogenomics of Bacillus-like bacteria.</title>
        <authorList>
            <person name="Liu B."/>
            <person name="Wang J."/>
            <person name="Zhu Y."/>
            <person name="Liu G."/>
            <person name="Chen Q."/>
            <person name="Chen Z."/>
            <person name="Lan J."/>
            <person name="Che J."/>
            <person name="Ge C."/>
            <person name="Shi H."/>
            <person name="Pan Z."/>
            <person name="Liu X."/>
        </authorList>
    </citation>
    <scope>NUCLEOTIDE SEQUENCE [LARGE SCALE GENOMIC DNA]</scope>
    <source>
        <strain evidence="9">DSM 9887</strain>
    </source>
</reference>
<keyword evidence="2 6" id="KW-0812">Transmembrane</keyword>
<gene>
    <name evidence="8" type="ORF">ADS79_07550</name>
    <name evidence="7" type="ORF">BRE01_48610</name>
</gene>
<name>A0A0K9YZY0_9BACL</name>
<evidence type="ECO:0000256" key="4">
    <source>
        <dbReference type="ARBA" id="ARBA00023136"/>
    </source>
</evidence>
<sequence length="132" mass="14019">MEGFYKVAFAGGSAAVTFLFGGWPALLSVLVAFVIFDFASGLIAAGVEGKLKSKVGLIGIARKVFIFGMVAVAHLVDVALGDQNFIRDATIFFYLANELLSIIESAGRIGLPVPELIKRAVEVLKGKGETQR</sequence>
<dbReference type="GO" id="GO:0016020">
    <property type="term" value="C:membrane"/>
    <property type="evidence" value="ECO:0007669"/>
    <property type="project" value="UniProtKB-SubCell"/>
</dbReference>
<evidence type="ECO:0000256" key="6">
    <source>
        <dbReference type="SAM" id="Phobius"/>
    </source>
</evidence>
<accession>A0A0K9YZY0</accession>
<reference evidence="8" key="2">
    <citation type="submission" date="2015-07" db="EMBL/GenBank/DDBJ databases">
        <title>MeaNS - Measles Nucleotide Surveillance Program.</title>
        <authorList>
            <person name="Tran T."/>
            <person name="Druce J."/>
        </authorList>
    </citation>
    <scope>NUCLEOTIDE SEQUENCE</scope>
    <source>
        <strain evidence="8">DSM 9887</strain>
    </source>
</reference>
<organism evidence="8 9">
    <name type="scientific">Brevibacillus reuszeri</name>
    <dbReference type="NCBI Taxonomy" id="54915"/>
    <lineage>
        <taxon>Bacteria</taxon>
        <taxon>Bacillati</taxon>
        <taxon>Bacillota</taxon>
        <taxon>Bacilli</taxon>
        <taxon>Bacillales</taxon>
        <taxon>Paenibacillaceae</taxon>
        <taxon>Brevibacillus</taxon>
    </lineage>
</organism>
<dbReference type="Proteomes" id="UP000319578">
    <property type="component" value="Unassembled WGS sequence"/>
</dbReference>
<dbReference type="OrthoDB" id="88184at2"/>